<dbReference type="RefSeq" id="XP_018144873.1">
    <property type="nucleotide sequence ID" value="XM_018293520.1"/>
</dbReference>
<comment type="caution">
    <text evidence="1">The sequence shown here is derived from an EMBL/GenBank/DDBJ whole genome shotgun (WGS) entry which is preliminary data.</text>
</comment>
<dbReference type="GeneID" id="28857514"/>
<dbReference type="KEGG" id="pchm:VFPPC_15767"/>
<reference evidence="1 2" key="1">
    <citation type="journal article" date="2016" name="PLoS Pathog.">
        <title>Biosynthesis of antibiotic leucinostatins in bio-control fungus Purpureocillium lilacinum and their inhibition on phytophthora revealed by genome mining.</title>
        <authorList>
            <person name="Wang G."/>
            <person name="Liu Z."/>
            <person name="Lin R."/>
            <person name="Li E."/>
            <person name="Mao Z."/>
            <person name="Ling J."/>
            <person name="Yang Y."/>
            <person name="Yin W.B."/>
            <person name="Xie B."/>
        </authorList>
    </citation>
    <scope>NUCLEOTIDE SEQUENCE [LARGE SCALE GENOMIC DNA]</scope>
    <source>
        <strain evidence="1">170</strain>
    </source>
</reference>
<keyword evidence="2" id="KW-1185">Reference proteome</keyword>
<proteinExistence type="predicted"/>
<organism evidence="1 2">
    <name type="scientific">Pochonia chlamydosporia 170</name>
    <dbReference type="NCBI Taxonomy" id="1380566"/>
    <lineage>
        <taxon>Eukaryota</taxon>
        <taxon>Fungi</taxon>
        <taxon>Dikarya</taxon>
        <taxon>Ascomycota</taxon>
        <taxon>Pezizomycotina</taxon>
        <taxon>Sordariomycetes</taxon>
        <taxon>Hypocreomycetidae</taxon>
        <taxon>Hypocreales</taxon>
        <taxon>Clavicipitaceae</taxon>
        <taxon>Pochonia</taxon>
    </lineage>
</organism>
<evidence type="ECO:0000313" key="1">
    <source>
        <dbReference type="EMBL" id="OAQ68023.1"/>
    </source>
</evidence>
<accession>A0A179FSG0</accession>
<evidence type="ECO:0000313" key="2">
    <source>
        <dbReference type="Proteomes" id="UP000078397"/>
    </source>
</evidence>
<protein>
    <submittedName>
        <fullName evidence="1">Uncharacterized protein</fullName>
    </submittedName>
</protein>
<sequence>MRCGSEPTKKMVGALGGSGGAIRRQYWIVSIVFMAWHSMESDDRACVYGGGDVGWSISHLR</sequence>
<gene>
    <name evidence="1" type="ORF">VFPPC_15767</name>
</gene>
<dbReference type="AlphaFoldDB" id="A0A179FSG0"/>
<name>A0A179FSG0_METCM</name>
<dbReference type="Proteomes" id="UP000078397">
    <property type="component" value="Unassembled WGS sequence"/>
</dbReference>
<dbReference type="EMBL" id="LSBJ02000003">
    <property type="protein sequence ID" value="OAQ68023.1"/>
    <property type="molecule type" value="Genomic_DNA"/>
</dbReference>